<dbReference type="PANTHER" id="PTHR45096">
    <property type="entry name" value="PROTEIN NEDD1"/>
    <property type="match status" value="1"/>
</dbReference>
<dbReference type="InterPro" id="IPR036322">
    <property type="entry name" value="WD40_repeat_dom_sf"/>
</dbReference>
<dbReference type="GO" id="GO:0032467">
    <property type="term" value="P:positive regulation of cytokinesis"/>
    <property type="evidence" value="ECO:0007669"/>
    <property type="project" value="TreeGrafter"/>
</dbReference>
<dbReference type="EMBL" id="PDCK01000042">
    <property type="protein sequence ID" value="PRQ38116.1"/>
    <property type="molecule type" value="Genomic_DNA"/>
</dbReference>
<protein>
    <submittedName>
        <fullName evidence="2">Putative transcription factor WD40-like family</fullName>
    </submittedName>
</protein>
<dbReference type="GO" id="GO:0010968">
    <property type="term" value="P:regulation of microtubule nucleation"/>
    <property type="evidence" value="ECO:0007669"/>
    <property type="project" value="InterPro"/>
</dbReference>
<dbReference type="GO" id="GO:0060236">
    <property type="term" value="P:regulation of mitotic spindle organization"/>
    <property type="evidence" value="ECO:0007669"/>
    <property type="project" value="TreeGrafter"/>
</dbReference>
<dbReference type="Gene3D" id="2.130.10.10">
    <property type="entry name" value="YVTN repeat-like/Quinoprotein amine dehydrogenase"/>
    <property type="match status" value="1"/>
</dbReference>
<dbReference type="GO" id="GO:0140496">
    <property type="term" value="F:gamma-tubulin complex binding"/>
    <property type="evidence" value="ECO:0007669"/>
    <property type="project" value="InterPro"/>
</dbReference>
<feature type="repeat" description="WD" evidence="1">
    <location>
        <begin position="1"/>
        <end position="20"/>
    </location>
</feature>
<accession>A0A2P6QVB6</accession>
<dbReference type="STRING" id="74649.A0A2P6QVB6"/>
<evidence type="ECO:0000313" key="2">
    <source>
        <dbReference type="EMBL" id="PRQ38116.1"/>
    </source>
</evidence>
<dbReference type="PANTHER" id="PTHR45096:SF1">
    <property type="entry name" value="PROTEIN NEDD1"/>
    <property type="match status" value="1"/>
</dbReference>
<dbReference type="Gramene" id="PRQ38116">
    <property type="protein sequence ID" value="PRQ38116"/>
    <property type="gene ID" value="RchiOBHm_Chr4g0410221"/>
</dbReference>
<dbReference type="PROSITE" id="PS50082">
    <property type="entry name" value="WD_REPEATS_2"/>
    <property type="match status" value="1"/>
</dbReference>
<comment type="caution">
    <text evidence="2">The sequence shown here is derived from an EMBL/GenBank/DDBJ whole genome shotgun (WGS) entry which is preliminary data.</text>
</comment>
<keyword evidence="3" id="KW-1185">Reference proteome</keyword>
<reference evidence="2 3" key="1">
    <citation type="journal article" date="2018" name="Nat. Genet.">
        <title>The Rosa genome provides new insights in the design of modern roses.</title>
        <authorList>
            <person name="Bendahmane M."/>
        </authorList>
    </citation>
    <scope>NUCLEOTIDE SEQUENCE [LARGE SCALE GENOMIC DNA]</scope>
    <source>
        <strain evidence="3">cv. Old Blush</strain>
    </source>
</reference>
<name>A0A2P6QVB6_ROSCH</name>
<dbReference type="InterPro" id="IPR001680">
    <property type="entry name" value="WD40_rpt"/>
</dbReference>
<dbReference type="SUPFAM" id="SSF50978">
    <property type="entry name" value="WD40 repeat-like"/>
    <property type="match status" value="1"/>
</dbReference>
<proteinExistence type="predicted"/>
<evidence type="ECO:0000256" key="1">
    <source>
        <dbReference type="PROSITE-ProRule" id="PRU00221"/>
    </source>
</evidence>
<gene>
    <name evidence="2" type="ORF">RchiOBHm_Chr4g0410221</name>
</gene>
<dbReference type="AlphaFoldDB" id="A0A2P6QVB6"/>
<keyword evidence="1" id="KW-0853">WD repeat</keyword>
<evidence type="ECO:0000313" key="3">
    <source>
        <dbReference type="Proteomes" id="UP000238479"/>
    </source>
</evidence>
<sequence length="178" mass="19469">MDSRHLLVTAGDNGSVHLWDTTGRSPKVCISLMNLSAYSKHSAPTAGINFSPSNDKMFASVGHDKDCCSYEAQGLGDIHLASSMRHLFLHWHLEMMVGYWQLEQVVVMLCFLISGKPEPFTVVRAHNTSEAVTSLCWQRSKPVIVHVNESSSSVETALVGDAVEDSILMPDPLPSVTS</sequence>
<dbReference type="InterPro" id="IPR015943">
    <property type="entry name" value="WD40/YVTN_repeat-like_dom_sf"/>
</dbReference>
<dbReference type="GO" id="GO:2000694">
    <property type="term" value="P:regulation of phragmoplast microtubule organization"/>
    <property type="evidence" value="ECO:0007669"/>
    <property type="project" value="TreeGrafter"/>
</dbReference>
<dbReference type="Proteomes" id="UP000238479">
    <property type="component" value="Chromosome 4"/>
</dbReference>
<dbReference type="GO" id="GO:0005828">
    <property type="term" value="C:kinetochore microtubule"/>
    <property type="evidence" value="ECO:0007669"/>
    <property type="project" value="TreeGrafter"/>
</dbReference>
<organism evidence="2 3">
    <name type="scientific">Rosa chinensis</name>
    <name type="common">China rose</name>
    <dbReference type="NCBI Taxonomy" id="74649"/>
    <lineage>
        <taxon>Eukaryota</taxon>
        <taxon>Viridiplantae</taxon>
        <taxon>Streptophyta</taxon>
        <taxon>Embryophyta</taxon>
        <taxon>Tracheophyta</taxon>
        <taxon>Spermatophyta</taxon>
        <taxon>Magnoliopsida</taxon>
        <taxon>eudicotyledons</taxon>
        <taxon>Gunneridae</taxon>
        <taxon>Pentapetalae</taxon>
        <taxon>rosids</taxon>
        <taxon>fabids</taxon>
        <taxon>Rosales</taxon>
        <taxon>Rosaceae</taxon>
        <taxon>Rosoideae</taxon>
        <taxon>Rosoideae incertae sedis</taxon>
        <taxon>Rosa</taxon>
    </lineage>
</organism>
<dbReference type="GO" id="GO:0000919">
    <property type="term" value="P:cell plate assembly"/>
    <property type="evidence" value="ECO:0007669"/>
    <property type="project" value="TreeGrafter"/>
</dbReference>
<dbReference type="InterPro" id="IPR044621">
    <property type="entry name" value="NEDD1"/>
</dbReference>